<dbReference type="Proteomes" id="UP000322000">
    <property type="component" value="Chromosome 7"/>
</dbReference>
<evidence type="ECO:0000256" key="1">
    <source>
        <dbReference type="SAM" id="SignalP"/>
    </source>
</evidence>
<feature type="signal peptide" evidence="1">
    <location>
        <begin position="1"/>
        <end position="19"/>
    </location>
</feature>
<dbReference type="OrthoDB" id="7310971at2759"/>
<gene>
    <name evidence="3" type="primary">LOC113495763</name>
</gene>
<protein>
    <submittedName>
        <fullName evidence="3">Uncharacterized protein LOC113495763</fullName>
    </submittedName>
</protein>
<dbReference type="InParanoid" id="A0A7E5VQC2"/>
<organism evidence="2 3">
    <name type="scientific">Trichoplusia ni</name>
    <name type="common">Cabbage looper</name>
    <dbReference type="NCBI Taxonomy" id="7111"/>
    <lineage>
        <taxon>Eukaryota</taxon>
        <taxon>Metazoa</taxon>
        <taxon>Ecdysozoa</taxon>
        <taxon>Arthropoda</taxon>
        <taxon>Hexapoda</taxon>
        <taxon>Insecta</taxon>
        <taxon>Pterygota</taxon>
        <taxon>Neoptera</taxon>
        <taxon>Endopterygota</taxon>
        <taxon>Lepidoptera</taxon>
        <taxon>Glossata</taxon>
        <taxon>Ditrysia</taxon>
        <taxon>Noctuoidea</taxon>
        <taxon>Noctuidae</taxon>
        <taxon>Plusiinae</taxon>
        <taxon>Trichoplusia</taxon>
    </lineage>
</organism>
<dbReference type="RefSeq" id="XP_026730484.1">
    <property type="nucleotide sequence ID" value="XM_026874683.1"/>
</dbReference>
<feature type="chain" id="PRO_5028957180" evidence="1">
    <location>
        <begin position="20"/>
        <end position="257"/>
    </location>
</feature>
<sequence length="257" mass="28707">MEWKLTVLCVCACLGTITAMQVTVTSEWKPDIGWELSCSWQLFSNDSLQSVRMYYNEQQFLIYRPEEDGDKRSGIYRRPEDMMTINCEETSDRGVTGTCELTMELYQPQKNSFTFACEASGERPTFRIERKAIVIEAFVPPTDAVVEVGSVNAESGRVMLNCTSSGVPAPNLVWTVGEQKVPRDFSGSFWNATSKLWHVWSVLSYTHSNEHPAVCTPETSKGSKVVQGEPAEYNSAGDVKDIKSILFAVLTSLLLLS</sequence>
<proteinExistence type="predicted"/>
<dbReference type="KEGG" id="tnl:113495763"/>
<dbReference type="SUPFAM" id="SSF48726">
    <property type="entry name" value="Immunoglobulin"/>
    <property type="match status" value="1"/>
</dbReference>
<dbReference type="AlphaFoldDB" id="A0A7E5VQC2"/>
<evidence type="ECO:0000313" key="2">
    <source>
        <dbReference type="Proteomes" id="UP000322000"/>
    </source>
</evidence>
<dbReference type="GeneID" id="113495763"/>
<dbReference type="Gene3D" id="2.60.40.10">
    <property type="entry name" value="Immunoglobulins"/>
    <property type="match status" value="1"/>
</dbReference>
<keyword evidence="2" id="KW-1185">Reference proteome</keyword>
<dbReference type="InterPro" id="IPR036179">
    <property type="entry name" value="Ig-like_dom_sf"/>
</dbReference>
<accession>A0A7E5VQC2</accession>
<evidence type="ECO:0000313" key="3">
    <source>
        <dbReference type="RefSeq" id="XP_026730484.1"/>
    </source>
</evidence>
<reference evidence="3" key="1">
    <citation type="submission" date="2025-08" db="UniProtKB">
        <authorList>
            <consortium name="RefSeq"/>
        </authorList>
    </citation>
    <scope>IDENTIFICATION</scope>
</reference>
<name>A0A7E5VQC2_TRINI</name>
<dbReference type="InterPro" id="IPR013783">
    <property type="entry name" value="Ig-like_fold"/>
</dbReference>
<keyword evidence="1" id="KW-0732">Signal</keyword>